<dbReference type="InterPro" id="IPR022385">
    <property type="entry name" value="Rhs_assc_core"/>
</dbReference>
<keyword evidence="4" id="KW-1185">Reference proteome</keyword>
<dbReference type="InterPro" id="IPR056823">
    <property type="entry name" value="TEN-like_YD-shell"/>
</dbReference>
<dbReference type="Proteomes" id="UP000422569">
    <property type="component" value="Plasmid unnamed1"/>
</dbReference>
<dbReference type="InterPro" id="IPR031325">
    <property type="entry name" value="RHS_repeat"/>
</dbReference>
<dbReference type="InterPro" id="IPR050708">
    <property type="entry name" value="T6SS_VgrG/RHS"/>
</dbReference>
<evidence type="ECO:0000259" key="2">
    <source>
        <dbReference type="Pfam" id="PF25023"/>
    </source>
</evidence>
<proteinExistence type="predicted"/>
<dbReference type="Pfam" id="PF05593">
    <property type="entry name" value="RHS_repeat"/>
    <property type="match status" value="5"/>
</dbReference>
<evidence type="ECO:0000313" key="3">
    <source>
        <dbReference type="EMBL" id="QGM99944.1"/>
    </source>
</evidence>
<accession>A0A6B8M782</accession>
<feature type="domain" description="Teneurin-like YD-shell" evidence="2">
    <location>
        <begin position="1106"/>
        <end position="1361"/>
    </location>
</feature>
<sequence>MRVFSALRATIFCVVFILAGASPSWALRDGFLGWTGWNGNFADPVAACADYWQQCKVGCGPLGSKLGPDSQFLGAQLLGPRRAACVWTTYQWGCKQGGDCGTILPPLITSDCGGNYSTRGYSSCYTSAQASPSNSCKSNGNPWPGVSNPIELGDGAKVESVIDFKTGDGELVISREYRSLVLEDTISRLWAGPLGVLNIKSPTHGAVGGWQFNFQMELRVQINSPWATANSVTLYLPNGVPYEFIYSGSGTSFTPWSGGVQQGRYKVDYLGALPLNWSVIWAGQSTWQVTDTVENRVWVLKSFPEPGTSPVEYQVARPVSMNKGGYAWTLAYDANGYLQTLTDSFGRSLGFTWNKFVYPVTANATPLPVTIQSISLPTGGKLQYTYDPPLKSDGSSEMLVRRLVKADQYNSSGTIIETVSYQYENTLYPDFLTGITDARGVRYATFTYDTEGHAIASEHSGGQDKTTVAYSQAANGDLVRTVTNPLGKVATYTFQHPGNVNKTSLKQVDGQASANCIGSTRGYTYDANGWVATETDEEGRVTAYVRDANNRPISITRGSGTAQAVTTTLTWHPTLNVATQIVEPGRTTNVTVDTSGRITQIQKVDTTTQSTPYSTNGQTRTTTYGYNASGRLTSVDGPLAGTADTVAYAYNAAGNIQSITNEMGKVTTVTAWNQWGQPTSITDPNGNVTTLAYTRSLLSQVVVDATGTPVTTNIAYDAIGQVIQITLPNGAYETYAYDNARRLTTITNSAGETINYTRNANGDATSVTVNRANATTAYSRTRAFDELGRIIRSIGAGSQTYQFAYDKTDNLKTVTDPRSNAFSYGFDPLNRLISETDEESKTVALTRDGTNAVTAYQDARSLTTTYVRNGFDDVIQEVSPDRGTITYWRDARGLVTQRTDARGVTTNYAYDNSGRLTNKSYAGQSAYWQSFNWDATAPDNKGVGHLVGIYSEAGTNWRAFDAKGRIWIDYRTNNPAPVVNTQYRYDNAGNISGIMYPSGRIVNYVRDAMGRVSSVTTQQNSAAVTQTVVWNLVWNPYGPLASMSFGYGGVSTFTTDTDYRITRVQTGATGNLGGTIDRSLSWTGDIVNSIVDNVNPGTTPPFTYTAQSQSFTYTPTRRLASASGYYGALSWTYDANGNRASETANGATSTYAYPAGSNRLTSVTPAGGTARAFTYDASGDILTDSRTGALGMTFQYDVEGRLSKAYQTGAPAQGGTYAYDAQDRLASRTFTSGSTTTTTLYVHDINDHIIAETDTAGVTRREYIWLNDLPIAVVDNVNTATPTLYYVHTDHLGRPARMLAQNWSWVWDVIYSPFGGVSSIWDSTSKLDMRFPGQWFQLESGLAYNWHRHYDATLGRYIQPDPLRADEKEGKTVGGVIPLELQPRASLVQEILEKSPVRLFGVGAGIIAASSPLRSVFADGPTLFGYATQKPLSVIDLNGLQPKDQRFGLPKLFWRWYHREVKLPGDADLCYEEACELHDEWCRLGKP</sequence>
<dbReference type="Gene3D" id="2.180.10.10">
    <property type="entry name" value="RHS repeat-associated core"/>
    <property type="match status" value="4"/>
</dbReference>
<reference evidence="3 4" key="1">
    <citation type="submission" date="2019-09" db="EMBL/GenBank/DDBJ databases">
        <title>Isolation and complete genome sequencing of Methylocystis species.</title>
        <authorList>
            <person name="Rumah B.L."/>
            <person name="Stead C.E."/>
            <person name="Stevens B.C."/>
            <person name="Minton N.P."/>
            <person name="Grosse-Honebrink A."/>
            <person name="Zhang Y."/>
        </authorList>
    </citation>
    <scope>NUCLEOTIDE SEQUENCE [LARGE SCALE GENOMIC DNA]</scope>
    <source>
        <strain evidence="3 4">BRCS2</strain>
        <plasmid evidence="3 4">unnamed1</plasmid>
    </source>
</reference>
<dbReference type="EMBL" id="CP044332">
    <property type="protein sequence ID" value="QGM99944.1"/>
    <property type="molecule type" value="Genomic_DNA"/>
</dbReference>
<evidence type="ECO:0000256" key="1">
    <source>
        <dbReference type="ARBA" id="ARBA00022737"/>
    </source>
</evidence>
<name>A0A6B8M782_9HYPH</name>
<protein>
    <submittedName>
        <fullName evidence="3">RHS repeat protein</fullName>
    </submittedName>
</protein>
<evidence type="ECO:0000313" key="4">
    <source>
        <dbReference type="Proteomes" id="UP000422569"/>
    </source>
</evidence>
<dbReference type="NCBIfam" id="TIGR03696">
    <property type="entry name" value="Rhs_assc_core"/>
    <property type="match status" value="1"/>
</dbReference>
<keyword evidence="3" id="KW-0614">Plasmid</keyword>
<dbReference type="Pfam" id="PF25023">
    <property type="entry name" value="TEN_YD-shell"/>
    <property type="match status" value="1"/>
</dbReference>
<geneLocation type="plasmid" evidence="3">
    <name>unnamed1</name>
</geneLocation>
<dbReference type="KEGG" id="mpar:F7D14_20360"/>
<organism evidence="3 4">
    <name type="scientific">Methylocystis parvus</name>
    <dbReference type="NCBI Taxonomy" id="134"/>
    <lineage>
        <taxon>Bacteria</taxon>
        <taxon>Pseudomonadati</taxon>
        <taxon>Pseudomonadota</taxon>
        <taxon>Alphaproteobacteria</taxon>
        <taxon>Hyphomicrobiales</taxon>
        <taxon>Methylocystaceae</taxon>
        <taxon>Methylocystis</taxon>
    </lineage>
</organism>
<dbReference type="InterPro" id="IPR006530">
    <property type="entry name" value="YD"/>
</dbReference>
<dbReference type="PANTHER" id="PTHR32305:SF15">
    <property type="entry name" value="PROTEIN RHSA-RELATED"/>
    <property type="match status" value="1"/>
</dbReference>
<gene>
    <name evidence="3" type="ORF">F7D14_20360</name>
</gene>
<dbReference type="NCBIfam" id="TIGR01643">
    <property type="entry name" value="YD_repeat_2x"/>
    <property type="match status" value="6"/>
</dbReference>
<keyword evidence="1" id="KW-0677">Repeat</keyword>
<dbReference type="PANTHER" id="PTHR32305">
    <property type="match status" value="1"/>
</dbReference>